<evidence type="ECO:0000313" key="4">
    <source>
        <dbReference type="Proteomes" id="UP000321595"/>
    </source>
</evidence>
<proteinExistence type="predicted"/>
<dbReference type="InterPro" id="IPR002123">
    <property type="entry name" value="Plipid/glycerol_acylTrfase"/>
</dbReference>
<dbReference type="GO" id="GO:0019432">
    <property type="term" value="P:triglyceride biosynthetic process"/>
    <property type="evidence" value="ECO:0007669"/>
    <property type="project" value="TreeGrafter"/>
</dbReference>
<dbReference type="GO" id="GO:0004366">
    <property type="term" value="F:glycerol-3-phosphate O-acyltransferase activity"/>
    <property type="evidence" value="ECO:0007669"/>
    <property type="project" value="TreeGrafter"/>
</dbReference>
<dbReference type="UniPathway" id="UPA00557">
    <property type="reaction ID" value="UER00612"/>
</dbReference>
<dbReference type="InterPro" id="IPR022284">
    <property type="entry name" value="GPAT/DHAPAT"/>
</dbReference>
<dbReference type="Proteomes" id="UP000321595">
    <property type="component" value="Chromosome"/>
</dbReference>
<dbReference type="AlphaFoldDB" id="A0A5B8XRU0"/>
<evidence type="ECO:0000313" key="3">
    <source>
        <dbReference type="EMBL" id="QED28264.1"/>
    </source>
</evidence>
<protein>
    <recommendedName>
        <fullName evidence="2">Phospholipid/glycerol acyltransferase domain-containing protein</fullName>
    </recommendedName>
</protein>
<dbReference type="GO" id="GO:0012505">
    <property type="term" value="C:endomembrane system"/>
    <property type="evidence" value="ECO:0007669"/>
    <property type="project" value="UniProtKB-SubCell"/>
</dbReference>
<dbReference type="GO" id="GO:0006072">
    <property type="term" value="P:glycerol-3-phosphate metabolic process"/>
    <property type="evidence" value="ECO:0007669"/>
    <property type="project" value="TreeGrafter"/>
</dbReference>
<reference evidence="3 4" key="1">
    <citation type="submission" date="2019-08" db="EMBL/GenBank/DDBJ databases">
        <authorList>
            <person name="Liang Q."/>
        </authorList>
    </citation>
    <scope>NUCLEOTIDE SEQUENCE [LARGE SCALE GENOMIC DNA]</scope>
    <source>
        <strain evidence="3 4">V1718</strain>
    </source>
</reference>
<feature type="domain" description="Phospholipid/glycerol acyltransferase" evidence="2">
    <location>
        <begin position="172"/>
        <end position="304"/>
    </location>
</feature>
<evidence type="ECO:0000259" key="2">
    <source>
        <dbReference type="SMART" id="SM00563"/>
    </source>
</evidence>
<dbReference type="PANTHER" id="PTHR12563:SF17">
    <property type="entry name" value="DIHYDROXYACETONE PHOSPHATE ACYLTRANSFERASE"/>
    <property type="match status" value="1"/>
</dbReference>
<sequence length="552" mass="62919">MMRDAPLFRFNHERSFLIEEVTRRVYNDVLLNSRRHPKAALEFVLNEIAFQESERLRSNSGPGDEIRSRGWWRQMARNLREMTEDEKRDVLKELVHVYTEDTAGKFDPKVFKFANNVLPVGLSFLFKTQDLRQIPGISEVGEAVKHLRDLEERVVVEGNVEHLRKLARRGTLVVVPTHSSNMDSIVFGWALENSGLPPVTYGAGKNLFTNPLTSFFMHNLGAYKVDRRIQHDLYKHVLKAYSQVLLERGYHSLFFPGGTRCRSNIVEKKLKLGLLGTSVTAYTKNLQAGKDQRIYVCPATINYNLVLEAESLIKEHLRREGGAQYLLENDEFNQISTVIRFVLNTVKMSATTVIRFGEPMDVFGNAVGLDGESLDDRGRLIDPAEFVRSVKTGEIVEDATRDREYTRYTGTKIADSFQRNTVLLPASVVGLALFELLRARFPKLDVYQLVRMNFEETIPWHEIRAAVGELVSEFKVLRERGKVHLSSNLDLPLDDIVDQGILSLTMYHIPAAIDYVPSGVRINKVELLLFYANRASSFGIDTQELIKRAITS</sequence>
<comment type="subcellular location">
    <subcellularLocation>
        <location evidence="1">Endomembrane system</location>
        <topology evidence="1">Peripheral membrane protein</topology>
    </subcellularLocation>
</comment>
<dbReference type="GO" id="GO:0006631">
    <property type="term" value="P:fatty acid metabolic process"/>
    <property type="evidence" value="ECO:0007669"/>
    <property type="project" value="TreeGrafter"/>
</dbReference>
<keyword evidence="4" id="KW-1185">Reference proteome</keyword>
<evidence type="ECO:0000256" key="1">
    <source>
        <dbReference type="ARBA" id="ARBA00004184"/>
    </source>
</evidence>
<dbReference type="SUPFAM" id="SSF69593">
    <property type="entry name" value="Glycerol-3-phosphate (1)-acyltransferase"/>
    <property type="match status" value="1"/>
</dbReference>
<gene>
    <name evidence="3" type="ORF">FRD01_13700</name>
</gene>
<name>A0A5B8XRU0_9DELT</name>
<dbReference type="KEGG" id="bbae:FRD01_13700"/>
<dbReference type="OrthoDB" id="5479104at2"/>
<dbReference type="PANTHER" id="PTHR12563">
    <property type="entry name" value="GLYCEROL-3-PHOSPHATE ACYLTRANSFERASE"/>
    <property type="match status" value="1"/>
</dbReference>
<accession>A0A5B8XRU0</accession>
<dbReference type="GO" id="GO:0016024">
    <property type="term" value="P:CDP-diacylglycerol biosynthetic process"/>
    <property type="evidence" value="ECO:0007669"/>
    <property type="project" value="UniProtKB-UniPathway"/>
</dbReference>
<dbReference type="Pfam" id="PF01553">
    <property type="entry name" value="Acyltransferase"/>
    <property type="match status" value="1"/>
</dbReference>
<dbReference type="SMART" id="SM00563">
    <property type="entry name" value="PlsC"/>
    <property type="match status" value="1"/>
</dbReference>
<dbReference type="EMBL" id="CP042467">
    <property type="protein sequence ID" value="QED28264.1"/>
    <property type="molecule type" value="Genomic_DNA"/>
</dbReference>
<organism evidence="3 4">
    <name type="scientific">Microvenator marinus</name>
    <dbReference type="NCBI Taxonomy" id="2600177"/>
    <lineage>
        <taxon>Bacteria</taxon>
        <taxon>Deltaproteobacteria</taxon>
        <taxon>Bradymonadales</taxon>
        <taxon>Microvenatoraceae</taxon>
        <taxon>Microvenator</taxon>
    </lineage>
</organism>